<dbReference type="InterPro" id="IPR049050">
    <property type="entry name" value="nSTAND3"/>
</dbReference>
<keyword evidence="1" id="KW-0812">Transmembrane</keyword>
<evidence type="ECO:0000256" key="2">
    <source>
        <dbReference type="SAM" id="SignalP"/>
    </source>
</evidence>
<dbReference type="Proteomes" id="UP000694844">
    <property type="component" value="Chromosome 7"/>
</dbReference>
<sequence length="970" mass="112730">MRLWGFCNIWIYMCLFMSFLKVTEERNCPFSSKTVVRVDSCPMNRTAVERRKEIKNCEAIAKKQNCTESNKFLYHCVINEYGDALVEVCAPVYIMNGFCAEYNSIGERIQHHQRLKCSDVIPPCANRYTSTDAYLYKGCYDAVQYTIPSSIESRTSTIQQTSTFDYKATEDTQSSQLKTGLIVGIVFGFIICGIAVAVGVLHYKKRRRTNMNARINGEVEGISLLPRNNDEPLTKETYKRFHDDSMIKEFCERLHDKTTIDRGRTLQNLARSGDTHKDPDTKFADIIDKTKSYLEAYKNVNENFVETDLSKECKRKLEMLGLAVLIGQQGSGKTLSAVHILSEYDEQVWTKCKLTSWEELLAFDFKENTLIYIDNLFDGFIYRREVDKWWDSLSFFYHSRIRQQSDNVRLLITGKIDEMEEACALIKADKEALDETCVVREKDFPLTPAERIEMLEKQMKVFQKNTDSITDIMKNFIKETNEFPVGYPLCAHMYAIEERSWERVPEMFKSPRQYVKNHIEYEIDRDQKRQVKTLFLILVFYFSPVGSTPEQDLDLKYDDLKKFLKTKVSEELAEKMEPLSFDNLYDKARDLEGKVLIKHHSNMFDFKHQVYLEGVSEYFFRRYPLVAAECFPLDILRTAKLYEISPELVTKLIERLKKEIQRQAISEALSCEILKEDSFQERFCNTLRNETTLLDCLLALPDKTPGFHFPTIFWASKYNLTKLTKVLVEYANTEEEKSRQIYLSMLGYCCAMDKHFILTTTNPTEIEDLKRSVFEFRTPEDEAILHLLLSSNNSDKEIFPLFKRLLEDSYKANLRDDRRILYCLLQQKKCSRLLCLLEILNGLQVAPNVDDHSIKKLIDESPLKQRSTGTHLDLEILCRKSLIAAYGVQKENGGFNTGANIHDHGEFQPLKDEEKNDMADSIEQCLHKLKSNSSLVKITQIPIMRNVTPKLKTVIEKSIMILATLKQLED</sequence>
<evidence type="ECO:0000313" key="4">
    <source>
        <dbReference type="Proteomes" id="UP000694844"/>
    </source>
</evidence>
<feature type="domain" description="Novel STAND NTPase 3" evidence="3">
    <location>
        <begin position="304"/>
        <end position="460"/>
    </location>
</feature>
<dbReference type="KEGG" id="cvn:111104721"/>
<keyword evidence="1" id="KW-0472">Membrane</keyword>
<dbReference type="Pfam" id="PF20720">
    <property type="entry name" value="nSTAND3"/>
    <property type="match status" value="1"/>
</dbReference>
<dbReference type="OrthoDB" id="6157779at2759"/>
<feature type="signal peptide" evidence="2">
    <location>
        <begin position="1"/>
        <end position="25"/>
    </location>
</feature>
<gene>
    <name evidence="5 6" type="primary">LOC111104721</name>
</gene>
<keyword evidence="1" id="KW-1133">Transmembrane helix</keyword>
<dbReference type="AlphaFoldDB" id="A0A8B8AW70"/>
<name>A0A8B8AW70_CRAVI</name>
<keyword evidence="4" id="KW-1185">Reference proteome</keyword>
<protein>
    <submittedName>
        <fullName evidence="5 6">Uncharacterized protein LOC111104721 isoform X1</fullName>
    </submittedName>
</protein>
<reference evidence="5 6" key="1">
    <citation type="submission" date="2025-04" db="UniProtKB">
        <authorList>
            <consortium name="RefSeq"/>
        </authorList>
    </citation>
    <scope>IDENTIFICATION</scope>
    <source>
        <tissue evidence="5 6">Whole sample</tissue>
    </source>
</reference>
<feature type="transmembrane region" description="Helical" evidence="1">
    <location>
        <begin position="181"/>
        <end position="201"/>
    </location>
</feature>
<evidence type="ECO:0000313" key="6">
    <source>
        <dbReference type="RefSeq" id="XP_022294524.1"/>
    </source>
</evidence>
<organism evidence="4 6">
    <name type="scientific">Crassostrea virginica</name>
    <name type="common">Eastern oyster</name>
    <dbReference type="NCBI Taxonomy" id="6565"/>
    <lineage>
        <taxon>Eukaryota</taxon>
        <taxon>Metazoa</taxon>
        <taxon>Spiralia</taxon>
        <taxon>Lophotrochozoa</taxon>
        <taxon>Mollusca</taxon>
        <taxon>Bivalvia</taxon>
        <taxon>Autobranchia</taxon>
        <taxon>Pteriomorphia</taxon>
        <taxon>Ostreida</taxon>
        <taxon>Ostreoidea</taxon>
        <taxon>Ostreidae</taxon>
        <taxon>Crassostrea</taxon>
    </lineage>
</organism>
<dbReference type="GeneID" id="111104721"/>
<keyword evidence="2" id="KW-0732">Signal</keyword>
<proteinExistence type="predicted"/>
<dbReference type="RefSeq" id="XP_022294523.1">
    <property type="nucleotide sequence ID" value="XM_022438815.1"/>
</dbReference>
<feature type="chain" id="PRO_5044665915" evidence="2">
    <location>
        <begin position="26"/>
        <end position="970"/>
    </location>
</feature>
<dbReference type="RefSeq" id="XP_022294524.1">
    <property type="nucleotide sequence ID" value="XM_022438816.1"/>
</dbReference>
<evidence type="ECO:0000313" key="5">
    <source>
        <dbReference type="RefSeq" id="XP_022294523.1"/>
    </source>
</evidence>
<accession>A0A8B8AW70</accession>
<evidence type="ECO:0000259" key="3">
    <source>
        <dbReference type="Pfam" id="PF20720"/>
    </source>
</evidence>
<evidence type="ECO:0000256" key="1">
    <source>
        <dbReference type="SAM" id="Phobius"/>
    </source>
</evidence>